<keyword evidence="1" id="KW-0732">Signal</keyword>
<sequence length="117" mass="13641">MVWPWCWTISLKVQALETGLKPRGSGAVGGSWGSVRQLMAKGCKRENDTFSATTPTPLPQRRFRLPRSINTRTWGQFWINNSLGKPLPKFAREYPKERKRERPAVERENRVKAWLFR</sequence>
<protein>
    <submittedName>
        <fullName evidence="2">Uncharacterized protein</fullName>
    </submittedName>
</protein>
<evidence type="ECO:0000313" key="2">
    <source>
        <dbReference type="EMBL" id="KAG5410761.1"/>
    </source>
</evidence>
<proteinExistence type="predicted"/>
<evidence type="ECO:0000256" key="1">
    <source>
        <dbReference type="SAM" id="SignalP"/>
    </source>
</evidence>
<evidence type="ECO:0000313" key="3">
    <source>
        <dbReference type="Proteomes" id="UP000823674"/>
    </source>
</evidence>
<comment type="caution">
    <text evidence="2">The sequence shown here is derived from an EMBL/GenBank/DDBJ whole genome shotgun (WGS) entry which is preliminary data.</text>
</comment>
<keyword evidence="3" id="KW-1185">Reference proteome</keyword>
<organism evidence="2 3">
    <name type="scientific">Brassica rapa subsp. trilocularis</name>
    <dbReference type="NCBI Taxonomy" id="1813537"/>
    <lineage>
        <taxon>Eukaryota</taxon>
        <taxon>Viridiplantae</taxon>
        <taxon>Streptophyta</taxon>
        <taxon>Embryophyta</taxon>
        <taxon>Tracheophyta</taxon>
        <taxon>Spermatophyta</taxon>
        <taxon>Magnoliopsida</taxon>
        <taxon>eudicotyledons</taxon>
        <taxon>Gunneridae</taxon>
        <taxon>Pentapetalae</taxon>
        <taxon>rosids</taxon>
        <taxon>malvids</taxon>
        <taxon>Brassicales</taxon>
        <taxon>Brassicaceae</taxon>
        <taxon>Brassiceae</taxon>
        <taxon>Brassica</taxon>
    </lineage>
</organism>
<reference evidence="2 3" key="1">
    <citation type="submission" date="2021-03" db="EMBL/GenBank/DDBJ databases">
        <authorList>
            <person name="King G.J."/>
            <person name="Bancroft I."/>
            <person name="Baten A."/>
            <person name="Bloomfield J."/>
            <person name="Borpatragohain P."/>
            <person name="He Z."/>
            <person name="Irish N."/>
            <person name="Irwin J."/>
            <person name="Liu K."/>
            <person name="Mauleon R.P."/>
            <person name="Moore J."/>
            <person name="Morris R."/>
            <person name="Ostergaard L."/>
            <person name="Wang B."/>
            <person name="Wells R."/>
        </authorList>
    </citation>
    <scope>NUCLEOTIDE SEQUENCE [LARGE SCALE GENOMIC DNA]</scope>
    <source>
        <strain evidence="2">R-o-18</strain>
        <tissue evidence="2">Leaf</tissue>
    </source>
</reference>
<name>A0ABQ7NIP9_BRACM</name>
<dbReference type="EMBL" id="JADBGQ010000002">
    <property type="protein sequence ID" value="KAG5410761.1"/>
    <property type="molecule type" value="Genomic_DNA"/>
</dbReference>
<dbReference type="Proteomes" id="UP000823674">
    <property type="component" value="Chromosome A02"/>
</dbReference>
<gene>
    <name evidence="2" type="primary">A02p037860.1_BraROA</name>
    <name evidence="2" type="ORF">IGI04_007080</name>
</gene>
<feature type="signal peptide" evidence="1">
    <location>
        <begin position="1"/>
        <end position="15"/>
    </location>
</feature>
<feature type="chain" id="PRO_5046777053" evidence="1">
    <location>
        <begin position="16"/>
        <end position="117"/>
    </location>
</feature>
<accession>A0ABQ7NIP9</accession>